<evidence type="ECO:0008006" key="4">
    <source>
        <dbReference type="Google" id="ProtNLM"/>
    </source>
</evidence>
<evidence type="ECO:0000313" key="3">
    <source>
        <dbReference type="Proteomes" id="UP001595898"/>
    </source>
</evidence>
<accession>A0ABD5PKF8</accession>
<name>A0ABD5PKF8_9EURY</name>
<sequence length="168" mass="19021">MPEANYCGNCGFPILDDPSEAEIRKLAQDEWSGFLDGFDVQSILDSMNGEQEPPTEAYQWYLEEGVKEALTDLAILQRWNWFDKEPIPGLFFQEEMFEENPTDEAMEDFILWARIAAFFYEAFQPAGLELSIRMGATFAEGLNPSDDIDVSITVEPDDEEQGLSDPAS</sequence>
<evidence type="ECO:0000313" key="2">
    <source>
        <dbReference type="EMBL" id="MFC4540833.1"/>
    </source>
</evidence>
<evidence type="ECO:0000256" key="1">
    <source>
        <dbReference type="SAM" id="MobiDB-lite"/>
    </source>
</evidence>
<protein>
    <recommendedName>
        <fullName evidence="4">DUF2199 domain-containing protein</fullName>
    </recommendedName>
</protein>
<dbReference type="EMBL" id="JBHSFA010000002">
    <property type="protein sequence ID" value="MFC4540833.1"/>
    <property type="molecule type" value="Genomic_DNA"/>
</dbReference>
<dbReference type="Proteomes" id="UP001595898">
    <property type="component" value="Unassembled WGS sequence"/>
</dbReference>
<feature type="region of interest" description="Disordered" evidence="1">
    <location>
        <begin position="144"/>
        <end position="168"/>
    </location>
</feature>
<proteinExistence type="predicted"/>
<comment type="caution">
    <text evidence="2">The sequence shown here is derived from an EMBL/GenBank/DDBJ whole genome shotgun (WGS) entry which is preliminary data.</text>
</comment>
<dbReference type="RefSeq" id="WP_250138993.1">
    <property type="nucleotide sequence ID" value="NZ_JALIQP010000001.1"/>
</dbReference>
<gene>
    <name evidence="2" type="ORF">ACFO5R_02680</name>
</gene>
<keyword evidence="3" id="KW-1185">Reference proteome</keyword>
<dbReference type="AlphaFoldDB" id="A0ABD5PKF8"/>
<organism evidence="2 3">
    <name type="scientific">Halosolutus amylolyticus</name>
    <dbReference type="NCBI Taxonomy" id="2932267"/>
    <lineage>
        <taxon>Archaea</taxon>
        <taxon>Methanobacteriati</taxon>
        <taxon>Methanobacteriota</taxon>
        <taxon>Stenosarchaea group</taxon>
        <taxon>Halobacteria</taxon>
        <taxon>Halobacteriales</taxon>
        <taxon>Natrialbaceae</taxon>
        <taxon>Halosolutus</taxon>
    </lineage>
</organism>
<reference evidence="2 3" key="1">
    <citation type="journal article" date="2019" name="Int. J. Syst. Evol. Microbiol.">
        <title>The Global Catalogue of Microorganisms (GCM) 10K type strain sequencing project: providing services to taxonomists for standard genome sequencing and annotation.</title>
        <authorList>
            <consortium name="The Broad Institute Genomics Platform"/>
            <consortium name="The Broad Institute Genome Sequencing Center for Infectious Disease"/>
            <person name="Wu L."/>
            <person name="Ma J."/>
        </authorList>
    </citation>
    <scope>NUCLEOTIDE SEQUENCE [LARGE SCALE GENOMIC DNA]</scope>
    <source>
        <strain evidence="2 3">WLHS5</strain>
    </source>
</reference>